<dbReference type="PATRIC" id="fig|1489064.4.peg.1836"/>
<dbReference type="GO" id="GO:0006352">
    <property type="term" value="P:DNA-templated transcription initiation"/>
    <property type="evidence" value="ECO:0007669"/>
    <property type="project" value="InterPro"/>
</dbReference>
<dbReference type="CDD" id="cd06171">
    <property type="entry name" value="Sigma70_r4"/>
    <property type="match status" value="1"/>
</dbReference>
<comment type="similarity">
    <text evidence="1">Belongs to the sigma-70 factor family. ECF subfamily.</text>
</comment>
<keyword evidence="3" id="KW-0731">Sigma factor</keyword>
<dbReference type="PANTHER" id="PTHR43133:SF62">
    <property type="entry name" value="RNA POLYMERASE SIGMA FACTOR SIGZ"/>
    <property type="match status" value="1"/>
</dbReference>
<dbReference type="EMBL" id="LAQL01000022">
    <property type="protein sequence ID" value="KLN59003.1"/>
    <property type="molecule type" value="Genomic_DNA"/>
</dbReference>
<evidence type="ECO:0000256" key="3">
    <source>
        <dbReference type="ARBA" id="ARBA00023082"/>
    </source>
</evidence>
<evidence type="ECO:0000259" key="6">
    <source>
        <dbReference type="Pfam" id="PF08281"/>
    </source>
</evidence>
<dbReference type="InterPro" id="IPR039425">
    <property type="entry name" value="RNA_pol_sigma-70-like"/>
</dbReference>
<evidence type="ECO:0008006" key="9">
    <source>
        <dbReference type="Google" id="ProtNLM"/>
    </source>
</evidence>
<keyword evidence="2" id="KW-0805">Transcription regulation</keyword>
<keyword evidence="4" id="KW-0804">Transcription</keyword>
<dbReference type="Gene3D" id="1.10.10.10">
    <property type="entry name" value="Winged helix-like DNA-binding domain superfamily/Winged helix DNA-binding domain"/>
    <property type="match status" value="1"/>
</dbReference>
<dbReference type="PANTHER" id="PTHR43133">
    <property type="entry name" value="RNA POLYMERASE ECF-TYPE SIGMA FACTO"/>
    <property type="match status" value="1"/>
</dbReference>
<dbReference type="Pfam" id="PF08281">
    <property type="entry name" value="Sigma70_r4_2"/>
    <property type="match status" value="1"/>
</dbReference>
<keyword evidence="8" id="KW-1185">Reference proteome</keyword>
<evidence type="ECO:0000313" key="7">
    <source>
        <dbReference type="EMBL" id="KLN59003.1"/>
    </source>
</evidence>
<proteinExistence type="inferred from homology"/>
<dbReference type="GO" id="GO:0016987">
    <property type="term" value="F:sigma factor activity"/>
    <property type="evidence" value="ECO:0007669"/>
    <property type="project" value="UniProtKB-KW"/>
</dbReference>
<evidence type="ECO:0000256" key="1">
    <source>
        <dbReference type="ARBA" id="ARBA00010641"/>
    </source>
</evidence>
<dbReference type="InterPro" id="IPR013325">
    <property type="entry name" value="RNA_pol_sigma_r2"/>
</dbReference>
<feature type="domain" description="RNA polymerase sigma-70 region 2" evidence="5">
    <location>
        <begin position="16"/>
        <end position="83"/>
    </location>
</feature>
<comment type="caution">
    <text evidence="7">The sequence shown here is derived from an EMBL/GenBank/DDBJ whole genome shotgun (WGS) entry which is preliminary data.</text>
</comment>
<dbReference type="InterPro" id="IPR013324">
    <property type="entry name" value="RNA_pol_sigma_r3/r4-like"/>
</dbReference>
<dbReference type="SUPFAM" id="SSF88659">
    <property type="entry name" value="Sigma3 and sigma4 domains of RNA polymerase sigma factors"/>
    <property type="match status" value="1"/>
</dbReference>
<accession>A0A0H2M9M7</accession>
<dbReference type="NCBIfam" id="TIGR02937">
    <property type="entry name" value="sigma70-ECF"/>
    <property type="match status" value="1"/>
</dbReference>
<dbReference type="InterPro" id="IPR014284">
    <property type="entry name" value="RNA_pol_sigma-70_dom"/>
</dbReference>
<dbReference type="InterPro" id="IPR036388">
    <property type="entry name" value="WH-like_DNA-bd_sf"/>
</dbReference>
<evidence type="ECO:0000259" key="5">
    <source>
        <dbReference type="Pfam" id="PF04542"/>
    </source>
</evidence>
<dbReference type="InterPro" id="IPR013249">
    <property type="entry name" value="RNA_pol_sigma70_r4_t2"/>
</dbReference>
<dbReference type="Gene3D" id="1.10.1740.10">
    <property type="match status" value="1"/>
</dbReference>
<dbReference type="STRING" id="1489064.WH96_20040"/>
<protein>
    <recommendedName>
        <fullName evidence="9">RNA polymerase sigma factor RpoE</fullName>
    </recommendedName>
</protein>
<dbReference type="Proteomes" id="UP000035444">
    <property type="component" value="Unassembled WGS sequence"/>
</dbReference>
<feature type="domain" description="RNA polymerase sigma factor 70 region 4 type 2" evidence="6">
    <location>
        <begin position="120"/>
        <end position="171"/>
    </location>
</feature>
<gene>
    <name evidence="7" type="ORF">WH96_20040</name>
</gene>
<reference evidence="7 8" key="1">
    <citation type="submission" date="2015-03" db="EMBL/GenBank/DDBJ databases">
        <title>Genome Sequence of Kiloniella spongiae MEBiC09566, isolated from a marine sponge.</title>
        <authorList>
            <person name="Shao Z."/>
            <person name="Wang L."/>
            <person name="Li X."/>
        </authorList>
    </citation>
    <scope>NUCLEOTIDE SEQUENCE [LARGE SCALE GENOMIC DNA]</scope>
    <source>
        <strain evidence="7 8">MEBiC09566</strain>
    </source>
</reference>
<dbReference type="AlphaFoldDB" id="A0A0H2M9M7"/>
<dbReference type="GO" id="GO:0003677">
    <property type="term" value="F:DNA binding"/>
    <property type="evidence" value="ECO:0007669"/>
    <property type="project" value="InterPro"/>
</dbReference>
<evidence type="ECO:0000256" key="4">
    <source>
        <dbReference type="ARBA" id="ARBA00023163"/>
    </source>
</evidence>
<evidence type="ECO:0000313" key="8">
    <source>
        <dbReference type="Proteomes" id="UP000035444"/>
    </source>
</evidence>
<dbReference type="OrthoDB" id="9784272at2"/>
<evidence type="ECO:0000256" key="2">
    <source>
        <dbReference type="ARBA" id="ARBA00023015"/>
    </source>
</evidence>
<dbReference type="InterPro" id="IPR007627">
    <property type="entry name" value="RNA_pol_sigma70_r2"/>
</dbReference>
<dbReference type="Pfam" id="PF04542">
    <property type="entry name" value="Sigma70_r2"/>
    <property type="match status" value="1"/>
</dbReference>
<dbReference type="SUPFAM" id="SSF88946">
    <property type="entry name" value="Sigma2 domain of RNA polymerase sigma factors"/>
    <property type="match status" value="1"/>
</dbReference>
<sequence>MALVAHSRDREAFVKLFRHFAPRLMSYMRKLGTDNNITEGLVQDVMLTLWRQAESYDPEKSYVSSWVFAIARNRRIDRYRRQRLVPIDQNYLQGQLHLQNQVDESPSQDQDIEHQEVEALLKEAIESLPADQASLLELAFYEDMTHKEIADHENLPLGTVKSRLRLAINKLRRILGSSI</sequence>
<name>A0A0H2M9M7_9PROT</name>
<organism evidence="7 8">
    <name type="scientific">Kiloniella spongiae</name>
    <dbReference type="NCBI Taxonomy" id="1489064"/>
    <lineage>
        <taxon>Bacteria</taxon>
        <taxon>Pseudomonadati</taxon>
        <taxon>Pseudomonadota</taxon>
        <taxon>Alphaproteobacteria</taxon>
        <taxon>Rhodospirillales</taxon>
        <taxon>Kiloniellaceae</taxon>
        <taxon>Kiloniella</taxon>
    </lineage>
</organism>